<protein>
    <submittedName>
        <fullName evidence="1">Uncharacterized protein</fullName>
    </submittedName>
</protein>
<dbReference type="EMBL" id="BARV01018598">
    <property type="protein sequence ID" value="GAI21422.1"/>
    <property type="molecule type" value="Genomic_DNA"/>
</dbReference>
<comment type="caution">
    <text evidence="1">The sequence shown here is derived from an EMBL/GenBank/DDBJ whole genome shotgun (WGS) entry which is preliminary data.</text>
</comment>
<gene>
    <name evidence="1" type="ORF">S06H3_31405</name>
</gene>
<name>X1LPY5_9ZZZZ</name>
<reference evidence="1" key="1">
    <citation type="journal article" date="2014" name="Front. Microbiol.">
        <title>High frequency of phylogenetically diverse reductive dehalogenase-homologous genes in deep subseafloor sedimentary metagenomes.</title>
        <authorList>
            <person name="Kawai M."/>
            <person name="Futagami T."/>
            <person name="Toyoda A."/>
            <person name="Takaki Y."/>
            <person name="Nishi S."/>
            <person name="Hori S."/>
            <person name="Arai W."/>
            <person name="Tsubouchi T."/>
            <person name="Morono Y."/>
            <person name="Uchiyama I."/>
            <person name="Ito T."/>
            <person name="Fujiyama A."/>
            <person name="Inagaki F."/>
            <person name="Takami H."/>
        </authorList>
    </citation>
    <scope>NUCLEOTIDE SEQUENCE</scope>
    <source>
        <strain evidence="1">Expedition CK06-06</strain>
    </source>
</reference>
<accession>X1LPY5</accession>
<evidence type="ECO:0000313" key="1">
    <source>
        <dbReference type="EMBL" id="GAI21422.1"/>
    </source>
</evidence>
<sequence length="83" mass="8762">SYGKKAGKLDLDVIIDGLLAGGGGQIAQRWLGEWGHPAVTLATGYLRNNQTFMNEGMRELGALLATKIPILGGGTSPYAGRNY</sequence>
<dbReference type="AlphaFoldDB" id="X1LPY5"/>
<proteinExistence type="predicted"/>
<feature type="non-terminal residue" evidence="1">
    <location>
        <position position="1"/>
    </location>
</feature>
<organism evidence="1">
    <name type="scientific">marine sediment metagenome</name>
    <dbReference type="NCBI Taxonomy" id="412755"/>
    <lineage>
        <taxon>unclassified sequences</taxon>
        <taxon>metagenomes</taxon>
        <taxon>ecological metagenomes</taxon>
    </lineage>
</organism>